<dbReference type="PRINTS" id="PR01490">
    <property type="entry name" value="RTXTOXIND"/>
</dbReference>
<feature type="coiled-coil region" evidence="10">
    <location>
        <begin position="199"/>
        <end position="240"/>
    </location>
</feature>
<evidence type="ECO:0000259" key="11">
    <source>
        <dbReference type="Pfam" id="PF25994"/>
    </source>
</evidence>
<dbReference type="Pfam" id="PF25994">
    <property type="entry name" value="HH_AprE"/>
    <property type="match status" value="1"/>
</dbReference>
<dbReference type="InterPro" id="IPR058982">
    <property type="entry name" value="Beta-barrel_AprE"/>
</dbReference>
<comment type="similarity">
    <text evidence="2 9">Belongs to the membrane fusion protein (MFP) (TC 8.A.1) family.</text>
</comment>
<evidence type="ECO:0000256" key="2">
    <source>
        <dbReference type="ARBA" id="ARBA00009477"/>
    </source>
</evidence>
<evidence type="ECO:0000256" key="6">
    <source>
        <dbReference type="ARBA" id="ARBA00022692"/>
    </source>
</evidence>
<evidence type="ECO:0000256" key="10">
    <source>
        <dbReference type="SAM" id="Coils"/>
    </source>
</evidence>
<keyword evidence="14" id="KW-1185">Reference proteome</keyword>
<feature type="coiled-coil region" evidence="10">
    <location>
        <begin position="147"/>
        <end position="174"/>
    </location>
</feature>
<keyword evidence="4 9" id="KW-1003">Cell membrane</keyword>
<dbReference type="Pfam" id="PF26002">
    <property type="entry name" value="Beta-barrel_AprE"/>
    <property type="match status" value="1"/>
</dbReference>
<keyword evidence="3 9" id="KW-0813">Transport</keyword>
<feature type="domain" description="AprE-like long alpha-helical hairpin" evidence="11">
    <location>
        <begin position="89"/>
        <end position="266"/>
    </location>
</feature>
<dbReference type="PANTHER" id="PTHR30386:SF17">
    <property type="entry name" value="ALKALINE PROTEASE SECRETION PROTEIN APRE"/>
    <property type="match status" value="1"/>
</dbReference>
<protein>
    <recommendedName>
        <fullName evidence="9">Membrane fusion protein (MFP) family protein</fullName>
    </recommendedName>
</protein>
<proteinExistence type="inferred from homology"/>
<evidence type="ECO:0000256" key="8">
    <source>
        <dbReference type="ARBA" id="ARBA00023136"/>
    </source>
</evidence>
<keyword evidence="10" id="KW-0175">Coiled coil</keyword>
<keyword evidence="8" id="KW-0472">Membrane</keyword>
<evidence type="ECO:0000259" key="12">
    <source>
        <dbReference type="Pfam" id="PF26002"/>
    </source>
</evidence>
<sequence length="423" mass="46293">MRHRLRLSLALVAVLVFGIGLLMIVVPIGGAVIAGGQVAAESRVKRIAHPIGGTIAEIYVKTGDRVKKGDILMRLDDGVSSVQSELSSLSVDQLLAQRARLEAERLGIPSIAFPAELARRRDAGALKAMADEEKLFRIRRAESGGMRGQITARVAQYRKQIQGYEAQIASLNRQAALIEPEQKGVRELWDKGLVTIGRLNQLERTGADLQGSIASLRAQIAQTQARITEAQEQALQMSDTRRADAGAQLATVNGTLNTEQVRSATAMDAHERNVIRAPYSGTVDKLAFAAIGEVVRPAETIMEIVPDRDRMIVEAMVSPADIDQVRDGQEARIRFSAFSSPSTPEIHGRVLVVAPERTTDEATRQSFYAVRIAIDQRDLARNPDMKLRPGMPAEVFVATGSRSMLGYITKPLRDQFARAFRDN</sequence>
<dbReference type="Gene3D" id="2.40.30.170">
    <property type="match status" value="1"/>
</dbReference>
<keyword evidence="7" id="KW-1133">Transmembrane helix</keyword>
<dbReference type="Proteomes" id="UP000732399">
    <property type="component" value="Unassembled WGS sequence"/>
</dbReference>
<keyword evidence="6" id="KW-0812">Transmembrane</keyword>
<dbReference type="InterPro" id="IPR010129">
    <property type="entry name" value="T1SS_HlyD"/>
</dbReference>
<evidence type="ECO:0000256" key="3">
    <source>
        <dbReference type="ARBA" id="ARBA00022448"/>
    </source>
</evidence>
<evidence type="ECO:0000313" key="14">
    <source>
        <dbReference type="Proteomes" id="UP000732399"/>
    </source>
</evidence>
<dbReference type="SUPFAM" id="SSF51230">
    <property type="entry name" value="Single hybrid motif"/>
    <property type="match status" value="1"/>
</dbReference>
<dbReference type="Gene3D" id="2.40.50.100">
    <property type="match status" value="1"/>
</dbReference>
<dbReference type="EMBL" id="JAAVJH010000002">
    <property type="protein sequence ID" value="NJR77859.1"/>
    <property type="molecule type" value="Genomic_DNA"/>
</dbReference>
<organism evidence="13 14">
    <name type="scientific">Sphingomonas corticis</name>
    <dbReference type="NCBI Taxonomy" id="2722791"/>
    <lineage>
        <taxon>Bacteria</taxon>
        <taxon>Pseudomonadati</taxon>
        <taxon>Pseudomonadota</taxon>
        <taxon>Alphaproteobacteria</taxon>
        <taxon>Sphingomonadales</taxon>
        <taxon>Sphingomonadaceae</taxon>
        <taxon>Sphingomonas</taxon>
    </lineage>
</organism>
<reference evidence="13 14" key="1">
    <citation type="submission" date="2020-03" db="EMBL/GenBank/DDBJ databases">
        <authorList>
            <person name="Wang L."/>
            <person name="He N."/>
            <person name="Li Y."/>
            <person name="Fang Y."/>
            <person name="Zhang F."/>
        </authorList>
    </citation>
    <scope>NUCLEOTIDE SEQUENCE [LARGE SCALE GENOMIC DNA]</scope>
    <source>
        <strain evidence="13 14">36D10-4-7</strain>
    </source>
</reference>
<evidence type="ECO:0000256" key="9">
    <source>
        <dbReference type="RuleBase" id="RU365093"/>
    </source>
</evidence>
<evidence type="ECO:0000313" key="13">
    <source>
        <dbReference type="EMBL" id="NJR77859.1"/>
    </source>
</evidence>
<comment type="caution">
    <text evidence="13">The sequence shown here is derived from an EMBL/GenBank/DDBJ whole genome shotgun (WGS) entry which is preliminary data.</text>
</comment>
<dbReference type="InterPro" id="IPR058781">
    <property type="entry name" value="HH_AprE-like"/>
</dbReference>
<gene>
    <name evidence="13" type="ORF">HBH26_04405</name>
</gene>
<dbReference type="Gene3D" id="6.10.140.920">
    <property type="match status" value="1"/>
</dbReference>
<comment type="subcellular location">
    <subcellularLocation>
        <location evidence="1 9">Cell inner membrane</location>
        <topology evidence="1 9">Single-pass membrane protein</topology>
    </subcellularLocation>
</comment>
<keyword evidence="5 9" id="KW-0997">Cell inner membrane</keyword>
<evidence type="ECO:0000256" key="5">
    <source>
        <dbReference type="ARBA" id="ARBA00022519"/>
    </source>
</evidence>
<feature type="domain" description="AprE-like beta-barrel" evidence="12">
    <location>
        <begin position="311"/>
        <end position="400"/>
    </location>
</feature>
<accession>A0ABX1CKD1</accession>
<dbReference type="InterPro" id="IPR050739">
    <property type="entry name" value="MFP"/>
</dbReference>
<dbReference type="PANTHER" id="PTHR30386">
    <property type="entry name" value="MEMBRANE FUSION SUBUNIT OF EMRAB-TOLC MULTIDRUG EFFLUX PUMP"/>
    <property type="match status" value="1"/>
</dbReference>
<evidence type="ECO:0000256" key="7">
    <source>
        <dbReference type="ARBA" id="ARBA00022989"/>
    </source>
</evidence>
<evidence type="ECO:0000256" key="1">
    <source>
        <dbReference type="ARBA" id="ARBA00004377"/>
    </source>
</evidence>
<dbReference type="InterPro" id="IPR011053">
    <property type="entry name" value="Single_hybrid_motif"/>
</dbReference>
<name>A0ABX1CKD1_9SPHN</name>
<dbReference type="NCBIfam" id="TIGR01843">
    <property type="entry name" value="type_I_hlyD"/>
    <property type="match status" value="1"/>
</dbReference>
<evidence type="ECO:0000256" key="4">
    <source>
        <dbReference type="ARBA" id="ARBA00022475"/>
    </source>
</evidence>